<evidence type="ECO:0000313" key="3">
    <source>
        <dbReference type="Proteomes" id="UP001151287"/>
    </source>
</evidence>
<sequence>MTEQTEQKRVVELIRGAGVAMMTYAGPDGALVGKPMATQETEFDGTIRFIAERSSEKVQALQADPRVNVTYNDKGSWVSVAGTARIVDDVEKLRELWDSFTSSWLEGGPENPENVLIEVEGATAEYWSAPGGSTVTSLANLVKSKVTGERIEGENATVDLG</sequence>
<gene>
    <name evidence="2" type="ORF">LUZ63_020985</name>
</gene>
<dbReference type="InterPro" id="IPR012349">
    <property type="entry name" value="Split_barrel_FMN-bd"/>
</dbReference>
<reference evidence="2" key="1">
    <citation type="journal article" date="2022" name="Cell">
        <title>Repeat-based holocentromeres influence genome architecture and karyotype evolution.</title>
        <authorList>
            <person name="Hofstatter P.G."/>
            <person name="Thangavel G."/>
            <person name="Lux T."/>
            <person name="Neumann P."/>
            <person name="Vondrak T."/>
            <person name="Novak P."/>
            <person name="Zhang M."/>
            <person name="Costa L."/>
            <person name="Castellani M."/>
            <person name="Scott A."/>
            <person name="Toegelov H."/>
            <person name="Fuchs J."/>
            <person name="Mata-Sucre Y."/>
            <person name="Dias Y."/>
            <person name="Vanzela A.L.L."/>
            <person name="Huettel B."/>
            <person name="Almeida C.C.S."/>
            <person name="Simkova H."/>
            <person name="Souza G."/>
            <person name="Pedrosa-Harand A."/>
            <person name="Macas J."/>
            <person name="Mayer K.F.X."/>
            <person name="Houben A."/>
            <person name="Marques A."/>
        </authorList>
    </citation>
    <scope>NUCLEOTIDE SEQUENCE</scope>
    <source>
        <strain evidence="2">RhyBre1mFocal</strain>
    </source>
</reference>
<dbReference type="PANTHER" id="PTHR34818">
    <property type="entry name" value="PROTEIN BLI-3"/>
    <property type="match status" value="1"/>
</dbReference>
<keyword evidence="3" id="KW-1185">Reference proteome</keyword>
<evidence type="ECO:0000259" key="1">
    <source>
        <dbReference type="Pfam" id="PF16242"/>
    </source>
</evidence>
<dbReference type="OrthoDB" id="434253at2759"/>
<dbReference type="PANTHER" id="PTHR34818:SF1">
    <property type="entry name" value="PROTEIN BLI-3"/>
    <property type="match status" value="1"/>
</dbReference>
<feature type="domain" description="General stress protein FMN-binding split barrel" evidence="1">
    <location>
        <begin position="7"/>
        <end position="151"/>
    </location>
</feature>
<dbReference type="AlphaFoldDB" id="A0A9Q0BZ88"/>
<dbReference type="Gene3D" id="2.30.110.10">
    <property type="entry name" value="Electron Transport, Fmn-binding Protein, Chain A"/>
    <property type="match status" value="1"/>
</dbReference>
<accession>A0A9Q0BZ88</accession>
<dbReference type="Proteomes" id="UP001151287">
    <property type="component" value="Unassembled WGS sequence"/>
</dbReference>
<organism evidence="2 3">
    <name type="scientific">Rhynchospora breviuscula</name>
    <dbReference type="NCBI Taxonomy" id="2022672"/>
    <lineage>
        <taxon>Eukaryota</taxon>
        <taxon>Viridiplantae</taxon>
        <taxon>Streptophyta</taxon>
        <taxon>Embryophyta</taxon>
        <taxon>Tracheophyta</taxon>
        <taxon>Spermatophyta</taxon>
        <taxon>Magnoliopsida</taxon>
        <taxon>Liliopsida</taxon>
        <taxon>Poales</taxon>
        <taxon>Cyperaceae</taxon>
        <taxon>Cyperoideae</taxon>
        <taxon>Rhynchosporeae</taxon>
        <taxon>Rhynchospora</taxon>
    </lineage>
</organism>
<dbReference type="EMBL" id="JAMQYH010000097">
    <property type="protein sequence ID" value="KAJ1683840.1"/>
    <property type="molecule type" value="Genomic_DNA"/>
</dbReference>
<comment type="caution">
    <text evidence="2">The sequence shown here is derived from an EMBL/GenBank/DDBJ whole genome shotgun (WGS) entry which is preliminary data.</text>
</comment>
<dbReference type="Pfam" id="PF16242">
    <property type="entry name" value="Pyrid_ox_like"/>
    <property type="match status" value="1"/>
</dbReference>
<dbReference type="SUPFAM" id="SSF50475">
    <property type="entry name" value="FMN-binding split barrel"/>
    <property type="match status" value="1"/>
</dbReference>
<dbReference type="InterPro" id="IPR038725">
    <property type="entry name" value="YdaG_split_barrel_FMN-bd"/>
</dbReference>
<dbReference type="InterPro" id="IPR052917">
    <property type="entry name" value="Stress-Dev_Protein"/>
</dbReference>
<proteinExistence type="predicted"/>
<protein>
    <recommendedName>
        <fullName evidence="1">General stress protein FMN-binding split barrel domain-containing protein</fullName>
    </recommendedName>
</protein>
<name>A0A9Q0BZ88_9POAL</name>
<evidence type="ECO:0000313" key="2">
    <source>
        <dbReference type="EMBL" id="KAJ1683840.1"/>
    </source>
</evidence>